<dbReference type="GO" id="GO:0005829">
    <property type="term" value="C:cytosol"/>
    <property type="evidence" value="ECO:0007669"/>
    <property type="project" value="TreeGrafter"/>
</dbReference>
<dbReference type="CDD" id="cd04334">
    <property type="entry name" value="ProRS-INS"/>
    <property type="match status" value="1"/>
</dbReference>
<dbReference type="SUPFAM" id="SSF52954">
    <property type="entry name" value="Class II aaRS ABD-related"/>
    <property type="match status" value="1"/>
</dbReference>
<dbReference type="RefSeq" id="WP_169504004.1">
    <property type="nucleotide sequence ID" value="NZ_JABBPN010000003.1"/>
</dbReference>
<evidence type="ECO:0000259" key="13">
    <source>
        <dbReference type="PROSITE" id="PS50862"/>
    </source>
</evidence>
<proteinExistence type="inferred from homology"/>
<dbReference type="InterPro" id="IPR036754">
    <property type="entry name" value="YbaK/aa-tRNA-synt-asso_dom_sf"/>
</dbReference>
<dbReference type="PRINTS" id="PR01046">
    <property type="entry name" value="TRNASYNTHPRO"/>
</dbReference>
<dbReference type="Pfam" id="PF00587">
    <property type="entry name" value="tRNA-synt_2b"/>
    <property type="match status" value="1"/>
</dbReference>
<dbReference type="FunFam" id="3.30.930.10:FF:000065">
    <property type="entry name" value="Proline--tRNA ligase"/>
    <property type="match status" value="1"/>
</dbReference>
<dbReference type="PROSITE" id="PS50862">
    <property type="entry name" value="AA_TRNA_LIGASE_II"/>
    <property type="match status" value="1"/>
</dbReference>
<dbReference type="Pfam" id="PF03129">
    <property type="entry name" value="HGTP_anticodon"/>
    <property type="match status" value="1"/>
</dbReference>
<dbReference type="GO" id="GO:0140096">
    <property type="term" value="F:catalytic activity, acting on a protein"/>
    <property type="evidence" value="ECO:0007669"/>
    <property type="project" value="UniProtKB-ARBA"/>
</dbReference>
<evidence type="ECO:0000256" key="8">
    <source>
        <dbReference type="ARBA" id="ARBA00023146"/>
    </source>
</evidence>
<keyword evidence="8 12" id="KW-0030">Aminoacyl-tRNA synthetase</keyword>
<protein>
    <recommendedName>
        <fullName evidence="12">Proline--tRNA ligase</fullName>
        <ecNumber evidence="12">6.1.1.15</ecNumber>
    </recommendedName>
    <alternativeName>
        <fullName evidence="12">Prolyl-tRNA synthetase</fullName>
        <shortName evidence="12">ProRS</shortName>
    </alternativeName>
</protein>
<evidence type="ECO:0000256" key="10">
    <source>
        <dbReference type="ARBA" id="ARBA00053664"/>
    </source>
</evidence>
<dbReference type="InterPro" id="IPR006195">
    <property type="entry name" value="aa-tRNA-synth_II"/>
</dbReference>
<keyword evidence="3 12" id="KW-0963">Cytoplasm</keyword>
<feature type="domain" description="Aminoacyl-transfer RNA synthetases class-II family profile" evidence="13">
    <location>
        <begin position="33"/>
        <end position="475"/>
    </location>
</feature>
<dbReference type="SUPFAM" id="SSF55681">
    <property type="entry name" value="Class II aaRS and biotin synthetases"/>
    <property type="match status" value="1"/>
</dbReference>
<name>A0A848M623_PAELE</name>
<dbReference type="Gene3D" id="3.90.960.10">
    <property type="entry name" value="YbaK/aminoacyl-tRNA synthetase-associated domain"/>
    <property type="match status" value="1"/>
</dbReference>
<sequence>MRQSRLFMPTLREVPAEAEALSHQWMLRGGYIRQTASGMYTYLPLGWKVLQKIEHIIREEMDASGAQELHMPAIQPAELWKESGRYNVYGPELMRLQDRHDREFVLGPTHEEVITALVRSDISSYRSLPLNLYQIQTKFRDERRPRFGLLRGREFLMKDAYSFDRDWEGLDVTYRSMYETYERIFHRCGLTFRAVAADSGAIGGQGETHEFMALADIGEDTIVSCSGCRYAANLETAEFRVPNLDSGLDLDPAGSYAKQAAAPPEVVHTPDVRTITELTEYLQVTAHEIIKTLLYVADGRLAAVLVRGDRDVNEIKVKNKLQADTLELASAEDVMKATGAGIGFAGPVGLTFNILVDNEVAGMTEGVTGANQDDTHLRHVVPGVHFSLEYAGDYRNAEEGDQCQHCGSALEFHRGIELGHVFKLGTKYSETLGASFLDHDGREKPFVMGCYGIGVSRIMSAAAEQSITGERLLWPKAIAPFDVHIIAVSVKDETQMNAAEQMYRELSSAGLDVLLDDRNERAGVKFKDADLAGVPMRIVAGRGAASGEVEWMGSDGEKVVVTVKEAVERAINGAQKTEQTGGERRP</sequence>
<reference evidence="14 15" key="1">
    <citation type="submission" date="2020-04" db="EMBL/GenBank/DDBJ databases">
        <title>Paenibacillus algicola sp. nov., a novel marine bacterium producing alginate lyase.</title>
        <authorList>
            <person name="Huang H."/>
        </authorList>
    </citation>
    <scope>NUCLEOTIDE SEQUENCE [LARGE SCALE GENOMIC DNA]</scope>
    <source>
        <strain evidence="14 15">L7-75</strain>
    </source>
</reference>
<evidence type="ECO:0000313" key="15">
    <source>
        <dbReference type="Proteomes" id="UP000565468"/>
    </source>
</evidence>
<evidence type="ECO:0000256" key="12">
    <source>
        <dbReference type="HAMAP-Rule" id="MF_01569"/>
    </source>
</evidence>
<dbReference type="Pfam" id="PF04073">
    <property type="entry name" value="tRNA_edit"/>
    <property type="match status" value="1"/>
</dbReference>
<dbReference type="InterPro" id="IPR036621">
    <property type="entry name" value="Anticodon-bd_dom_sf"/>
</dbReference>
<keyword evidence="6 12" id="KW-0067">ATP-binding</keyword>
<dbReference type="GO" id="GO:0016740">
    <property type="term" value="F:transferase activity"/>
    <property type="evidence" value="ECO:0007669"/>
    <property type="project" value="UniProtKB-ARBA"/>
</dbReference>
<keyword evidence="4 12" id="KW-0436">Ligase</keyword>
<keyword evidence="7 12" id="KW-0648">Protein biosynthesis</keyword>
<dbReference type="GO" id="GO:0005524">
    <property type="term" value="F:ATP binding"/>
    <property type="evidence" value="ECO:0007669"/>
    <property type="project" value="UniProtKB-UniRule"/>
</dbReference>
<evidence type="ECO:0000256" key="3">
    <source>
        <dbReference type="ARBA" id="ARBA00022490"/>
    </source>
</evidence>
<dbReference type="PANTHER" id="PTHR42753">
    <property type="entry name" value="MITOCHONDRIAL RIBOSOME PROTEIN L39/PROLYL-TRNA LIGASE FAMILY MEMBER"/>
    <property type="match status" value="1"/>
</dbReference>
<evidence type="ECO:0000256" key="5">
    <source>
        <dbReference type="ARBA" id="ARBA00022741"/>
    </source>
</evidence>
<comment type="catalytic activity">
    <reaction evidence="9 12">
        <text>tRNA(Pro) + L-proline + ATP = L-prolyl-tRNA(Pro) + AMP + diphosphate</text>
        <dbReference type="Rhea" id="RHEA:14305"/>
        <dbReference type="Rhea" id="RHEA-COMP:9700"/>
        <dbReference type="Rhea" id="RHEA-COMP:9702"/>
        <dbReference type="ChEBI" id="CHEBI:30616"/>
        <dbReference type="ChEBI" id="CHEBI:33019"/>
        <dbReference type="ChEBI" id="CHEBI:60039"/>
        <dbReference type="ChEBI" id="CHEBI:78442"/>
        <dbReference type="ChEBI" id="CHEBI:78532"/>
        <dbReference type="ChEBI" id="CHEBI:456215"/>
        <dbReference type="EC" id="6.1.1.15"/>
    </reaction>
</comment>
<dbReference type="GO" id="GO:0004827">
    <property type="term" value="F:proline-tRNA ligase activity"/>
    <property type="evidence" value="ECO:0007669"/>
    <property type="project" value="UniProtKB-UniRule"/>
</dbReference>
<dbReference type="InterPro" id="IPR023717">
    <property type="entry name" value="Pro-tRNA-Synthase_IIa_type1"/>
</dbReference>
<dbReference type="Proteomes" id="UP000565468">
    <property type="component" value="Unassembled WGS sequence"/>
</dbReference>
<evidence type="ECO:0000256" key="6">
    <source>
        <dbReference type="ARBA" id="ARBA00022840"/>
    </source>
</evidence>
<dbReference type="Gene3D" id="3.40.50.800">
    <property type="entry name" value="Anticodon-binding domain"/>
    <property type="match status" value="1"/>
</dbReference>
<dbReference type="GO" id="GO:0006433">
    <property type="term" value="P:prolyl-tRNA aminoacylation"/>
    <property type="evidence" value="ECO:0007669"/>
    <property type="project" value="UniProtKB-UniRule"/>
</dbReference>
<dbReference type="SUPFAM" id="SSF55826">
    <property type="entry name" value="YbaK/ProRS associated domain"/>
    <property type="match status" value="1"/>
</dbReference>
<dbReference type="NCBIfam" id="TIGR00409">
    <property type="entry name" value="proS_fam_II"/>
    <property type="match status" value="1"/>
</dbReference>
<dbReference type="InterPro" id="IPR050062">
    <property type="entry name" value="Pro-tRNA_synthetase"/>
</dbReference>
<comment type="similarity">
    <text evidence="11 12">Belongs to the class-II aminoacyl-tRNA synthetase family. ProS type 1 subfamily.</text>
</comment>
<evidence type="ECO:0000256" key="1">
    <source>
        <dbReference type="ARBA" id="ARBA00004496"/>
    </source>
</evidence>
<comment type="function">
    <text evidence="10 12">Catalyzes the attachment of proline to tRNA(Pro) in a two-step reaction: proline is first activated by ATP to form Pro-AMP and then transferred to the acceptor end of tRNA(Pro). As ProRS can inadvertently accommodate and process non-cognate amino acids such as alanine and cysteine, to avoid such errors it has two additional distinct editing activities against alanine. One activity is designated as 'pretransfer' editing and involves the tRNA(Pro)-independent hydrolysis of activated Ala-AMP. The other activity is designated 'posttransfer' editing and involves deacylation of mischarged Ala-tRNA(Pro). The misacylated Cys-tRNA(Pro) is not edited by ProRS.</text>
</comment>
<dbReference type="InterPro" id="IPR044140">
    <property type="entry name" value="ProRS_anticodon_short"/>
</dbReference>
<evidence type="ECO:0000256" key="9">
    <source>
        <dbReference type="ARBA" id="ARBA00047671"/>
    </source>
</evidence>
<organism evidence="14 15">
    <name type="scientific">Paenibacillus lemnae</name>
    <dbReference type="NCBI Taxonomy" id="1330551"/>
    <lineage>
        <taxon>Bacteria</taxon>
        <taxon>Bacillati</taxon>
        <taxon>Bacillota</taxon>
        <taxon>Bacilli</taxon>
        <taxon>Bacillales</taxon>
        <taxon>Paenibacillaceae</taxon>
        <taxon>Paenibacillus</taxon>
    </lineage>
</organism>
<dbReference type="InterPro" id="IPR004154">
    <property type="entry name" value="Anticodon-bd"/>
</dbReference>
<dbReference type="InterPro" id="IPR004500">
    <property type="entry name" value="Pro-tRNA-synth_IIa_bac-type"/>
</dbReference>
<dbReference type="InterPro" id="IPR002314">
    <property type="entry name" value="aa-tRNA-synt_IIb"/>
</dbReference>
<accession>A0A848M623</accession>
<dbReference type="InterPro" id="IPR033730">
    <property type="entry name" value="ProRS_core_prok"/>
</dbReference>
<dbReference type="NCBIfam" id="NF006625">
    <property type="entry name" value="PRK09194.1"/>
    <property type="match status" value="1"/>
</dbReference>
<comment type="subcellular location">
    <subcellularLocation>
        <location evidence="1 12">Cytoplasm</location>
    </subcellularLocation>
</comment>
<evidence type="ECO:0000313" key="14">
    <source>
        <dbReference type="EMBL" id="NMO95263.1"/>
    </source>
</evidence>
<dbReference type="CDD" id="cd00779">
    <property type="entry name" value="ProRS_core_prok"/>
    <property type="match status" value="1"/>
</dbReference>
<dbReference type="FunFam" id="3.30.930.10:FF:000066">
    <property type="entry name" value="Proline--tRNA ligase"/>
    <property type="match status" value="1"/>
</dbReference>
<dbReference type="InterPro" id="IPR002316">
    <property type="entry name" value="Pro-tRNA-ligase_IIa"/>
</dbReference>
<dbReference type="InterPro" id="IPR007214">
    <property type="entry name" value="YbaK/aa-tRNA-synth-assoc-dom"/>
</dbReference>
<dbReference type="GO" id="GO:0002161">
    <property type="term" value="F:aminoacyl-tRNA deacylase activity"/>
    <property type="evidence" value="ECO:0007669"/>
    <property type="project" value="InterPro"/>
</dbReference>
<dbReference type="Gene3D" id="3.30.930.10">
    <property type="entry name" value="Bira Bifunctional Protein, Domain 2"/>
    <property type="match status" value="2"/>
</dbReference>
<dbReference type="InterPro" id="IPR045864">
    <property type="entry name" value="aa-tRNA-synth_II/BPL/LPL"/>
</dbReference>
<comment type="subunit">
    <text evidence="2 12">Homodimer.</text>
</comment>
<evidence type="ECO:0000256" key="4">
    <source>
        <dbReference type="ARBA" id="ARBA00022598"/>
    </source>
</evidence>
<keyword evidence="5 12" id="KW-0547">Nucleotide-binding</keyword>
<evidence type="ECO:0000256" key="11">
    <source>
        <dbReference type="ARBA" id="ARBA00060755"/>
    </source>
</evidence>
<dbReference type="CDD" id="cd00861">
    <property type="entry name" value="ProRS_anticodon_short"/>
    <property type="match status" value="1"/>
</dbReference>
<dbReference type="EC" id="6.1.1.15" evidence="12"/>
<evidence type="ECO:0000256" key="2">
    <source>
        <dbReference type="ARBA" id="ARBA00011738"/>
    </source>
</evidence>
<dbReference type="PANTHER" id="PTHR42753:SF2">
    <property type="entry name" value="PROLINE--TRNA LIGASE"/>
    <property type="match status" value="1"/>
</dbReference>
<dbReference type="AlphaFoldDB" id="A0A848M623"/>
<comment type="caution">
    <text evidence="14">The sequence shown here is derived from an EMBL/GenBank/DDBJ whole genome shotgun (WGS) entry which is preliminary data.</text>
</comment>
<dbReference type="EMBL" id="JABBPN010000003">
    <property type="protein sequence ID" value="NMO95263.1"/>
    <property type="molecule type" value="Genomic_DNA"/>
</dbReference>
<evidence type="ECO:0000256" key="7">
    <source>
        <dbReference type="ARBA" id="ARBA00022917"/>
    </source>
</evidence>
<keyword evidence="15" id="KW-1185">Reference proteome</keyword>
<gene>
    <name evidence="12" type="primary">proS</name>
    <name evidence="14" type="ORF">HII30_05605</name>
</gene>
<dbReference type="HAMAP" id="MF_01569">
    <property type="entry name" value="Pro_tRNA_synth_type1"/>
    <property type="match status" value="1"/>
</dbReference>
<comment type="domain">
    <text evidence="12">Consists of three domains: the N-terminal catalytic domain, the editing domain and the C-terminal anticodon-binding domain.</text>
</comment>